<evidence type="ECO:0000259" key="2">
    <source>
        <dbReference type="Pfam" id="PF13193"/>
    </source>
</evidence>
<dbReference type="CDD" id="cd05930">
    <property type="entry name" value="A_NRPS"/>
    <property type="match status" value="1"/>
</dbReference>
<protein>
    <recommendedName>
        <fullName evidence="5">Amino acid adenylation domain-containing protein</fullName>
    </recommendedName>
</protein>
<feature type="domain" description="AMP-binding enzyme C-terminal" evidence="2">
    <location>
        <begin position="420"/>
        <end position="499"/>
    </location>
</feature>
<keyword evidence="4" id="KW-1185">Reference proteome</keyword>
<dbReference type="Gene3D" id="3.40.50.12780">
    <property type="entry name" value="N-terminal domain of ligase-like"/>
    <property type="match status" value="1"/>
</dbReference>
<dbReference type="Pfam" id="PF13193">
    <property type="entry name" value="AMP-binding_C"/>
    <property type="match status" value="1"/>
</dbReference>
<evidence type="ECO:0000313" key="4">
    <source>
        <dbReference type="Proteomes" id="UP000256220"/>
    </source>
</evidence>
<gene>
    <name evidence="3" type="ORF">BB31_41845</name>
</gene>
<comment type="caution">
    <text evidence="3">The sequence shown here is derived from an EMBL/GenBank/DDBJ whole genome shotgun (WGS) entry which is preliminary data.</text>
</comment>
<dbReference type="EMBL" id="JFBM01000072">
    <property type="protein sequence ID" value="KFU75378.1"/>
    <property type="molecule type" value="Genomic_DNA"/>
</dbReference>
<dbReference type="InterPro" id="IPR045851">
    <property type="entry name" value="AMP-bd_C_sf"/>
</dbReference>
<dbReference type="GO" id="GO:0031177">
    <property type="term" value="F:phosphopantetheine binding"/>
    <property type="evidence" value="ECO:0007669"/>
    <property type="project" value="TreeGrafter"/>
</dbReference>
<dbReference type="InterPro" id="IPR042099">
    <property type="entry name" value="ANL_N_sf"/>
</dbReference>
<accession>A0A2P2FF73</accession>
<dbReference type="PANTHER" id="PTHR45527:SF1">
    <property type="entry name" value="FATTY ACID SYNTHASE"/>
    <property type="match status" value="1"/>
</dbReference>
<dbReference type="RefSeq" id="WP_034324481.1">
    <property type="nucleotide sequence ID" value="NZ_JFBM01000072.1"/>
</dbReference>
<name>A0A2P2FF73_AMYLU</name>
<dbReference type="PANTHER" id="PTHR45527">
    <property type="entry name" value="NONRIBOSOMAL PEPTIDE SYNTHETASE"/>
    <property type="match status" value="1"/>
</dbReference>
<evidence type="ECO:0008006" key="5">
    <source>
        <dbReference type="Google" id="ProtNLM"/>
    </source>
</evidence>
<dbReference type="GO" id="GO:0044550">
    <property type="term" value="P:secondary metabolite biosynthetic process"/>
    <property type="evidence" value="ECO:0007669"/>
    <property type="project" value="TreeGrafter"/>
</dbReference>
<sequence>MVSELVHELVRAHADRTPEATAIHWEGGNLSYRELVDRAAAVTAALGGTDEAVAVRLPQGETRIAALLGVLGAGAHLSWLGTGDLGERGRVILGDLRPAYLLIDGDGTDDALASWYRDECGGKLVDAGGLGTEGLAAPSTVDPSGRAYVAHTSGSTGVPKGVPQTHAAFAQFTTWFAAEFGIGPGSRVAQWVTPEHDPALIELFATLVAGGTVHPVPEGVRAHPVKLAEWLGDNGITHLQTIPSFAAEIVRAIEKHDLAARLTSLEQFVLMGEAVSGDLVRGLRAALPAARLVNLYGPTETIAATWHPITEPDTEAVPIGRAIPGRRILVVDEHDRPCPDGVTGEIVVLSPYVSPGYTGAAAGRDAAFRPLRTESGLDEGVRTYRTGDLARRRADGALEFRGRSDNQVKVAGHRIELTDIELTLSAQETIVECAVVAKTDHHGLAAQLVAYVVPAPGAAPDGRPPRAWRTALRERLGRDMPPILFTVLRERLPRNAIGKVDRRRLPAPERR</sequence>
<dbReference type="Gene3D" id="3.30.300.30">
    <property type="match status" value="1"/>
</dbReference>
<dbReference type="Pfam" id="PF00501">
    <property type="entry name" value="AMP-binding"/>
    <property type="match status" value="1"/>
</dbReference>
<dbReference type="PROSITE" id="PS00455">
    <property type="entry name" value="AMP_BINDING"/>
    <property type="match status" value="1"/>
</dbReference>
<proteinExistence type="predicted"/>
<evidence type="ECO:0000313" key="3">
    <source>
        <dbReference type="EMBL" id="KFU75378.1"/>
    </source>
</evidence>
<reference evidence="3 4" key="1">
    <citation type="journal article" date="2014" name="Genome Announc.">
        <title>Draft Genome Sequence of Amycolatopsis lurida NRRL 2430, Producer of the Glycopeptide Family Antibiotic Ristocetin.</title>
        <authorList>
            <person name="Kwun M.J."/>
            <person name="Hong H.J."/>
        </authorList>
    </citation>
    <scope>NUCLEOTIDE SEQUENCE [LARGE SCALE GENOMIC DNA]</scope>
    <source>
        <strain evidence="3 4">NRRL 2430</strain>
    </source>
</reference>
<organism evidence="3 4">
    <name type="scientific">Amycolatopsis lurida NRRL 2430</name>
    <dbReference type="NCBI Taxonomy" id="1460371"/>
    <lineage>
        <taxon>Bacteria</taxon>
        <taxon>Bacillati</taxon>
        <taxon>Actinomycetota</taxon>
        <taxon>Actinomycetes</taxon>
        <taxon>Pseudonocardiales</taxon>
        <taxon>Pseudonocardiaceae</taxon>
        <taxon>Amycolatopsis</taxon>
    </lineage>
</organism>
<dbReference type="GO" id="GO:0005737">
    <property type="term" value="C:cytoplasm"/>
    <property type="evidence" value="ECO:0007669"/>
    <property type="project" value="TreeGrafter"/>
</dbReference>
<dbReference type="Proteomes" id="UP000256220">
    <property type="component" value="Unassembled WGS sequence"/>
</dbReference>
<feature type="domain" description="AMP-dependent synthetase/ligase" evidence="1">
    <location>
        <begin position="11"/>
        <end position="357"/>
    </location>
</feature>
<dbReference type="InterPro" id="IPR020845">
    <property type="entry name" value="AMP-binding_CS"/>
</dbReference>
<dbReference type="AlphaFoldDB" id="A0A2P2FF73"/>
<dbReference type="GO" id="GO:0043041">
    <property type="term" value="P:amino acid activation for nonribosomal peptide biosynthetic process"/>
    <property type="evidence" value="ECO:0007669"/>
    <property type="project" value="TreeGrafter"/>
</dbReference>
<dbReference type="InterPro" id="IPR000873">
    <property type="entry name" value="AMP-dep_synth/lig_dom"/>
</dbReference>
<dbReference type="InterPro" id="IPR025110">
    <property type="entry name" value="AMP-bd_C"/>
</dbReference>
<evidence type="ECO:0000259" key="1">
    <source>
        <dbReference type="Pfam" id="PF00501"/>
    </source>
</evidence>
<dbReference type="SUPFAM" id="SSF56801">
    <property type="entry name" value="Acetyl-CoA synthetase-like"/>
    <property type="match status" value="1"/>
</dbReference>